<evidence type="ECO:0000313" key="2">
    <source>
        <dbReference type="EMBL" id="RVU92084.1"/>
    </source>
</evidence>
<dbReference type="AlphaFoldDB" id="A0A437UEM1"/>
<gene>
    <name evidence="2" type="ORF">EH230_00855</name>
</gene>
<dbReference type="SUPFAM" id="SSF46785">
    <property type="entry name" value="Winged helix' DNA-binding domain"/>
    <property type="match status" value="1"/>
</dbReference>
<reference evidence="2" key="1">
    <citation type="submission" date="2018-12" db="EMBL/GenBank/DDBJ databases">
        <title>Draft genome sequence of Flaovobacterium columnare ARS1 isolated from channel catfish in Alabama.</title>
        <authorList>
            <person name="Cai W."/>
            <person name="Arias C."/>
        </authorList>
    </citation>
    <scope>NUCLEOTIDE SEQUENCE [LARGE SCALE GENOMIC DNA]</scope>
    <source>
        <strain evidence="2">ARS1</strain>
    </source>
</reference>
<dbReference type="OrthoDB" id="9776746at2"/>
<keyword evidence="3" id="KW-1185">Reference proteome</keyword>
<dbReference type="InterPro" id="IPR036388">
    <property type="entry name" value="WH-like_DNA-bd_sf"/>
</dbReference>
<dbReference type="InterPro" id="IPR014710">
    <property type="entry name" value="RmlC-like_jellyroll"/>
</dbReference>
<dbReference type="InterPro" id="IPR036390">
    <property type="entry name" value="WH_DNA-bd_sf"/>
</dbReference>
<proteinExistence type="predicted"/>
<dbReference type="Gene3D" id="1.10.10.10">
    <property type="entry name" value="Winged helix-like DNA-binding domain superfamily/Winged helix DNA-binding domain"/>
    <property type="match status" value="1"/>
</dbReference>
<dbReference type="Pfam" id="PF00027">
    <property type="entry name" value="cNMP_binding"/>
    <property type="match status" value="1"/>
</dbReference>
<name>A0A437UEM1_9FLAO</name>
<organism evidence="2 3">
    <name type="scientific">Flavobacterium columnare</name>
    <dbReference type="NCBI Taxonomy" id="996"/>
    <lineage>
        <taxon>Bacteria</taxon>
        <taxon>Pseudomonadati</taxon>
        <taxon>Bacteroidota</taxon>
        <taxon>Flavobacteriia</taxon>
        <taxon>Flavobacteriales</taxon>
        <taxon>Flavobacteriaceae</taxon>
        <taxon>Flavobacterium</taxon>
    </lineage>
</organism>
<sequence>MYFIMNEKILDIDCQSVEMLFSLEAFQKRIMIKKFEVGDYLVSQGDSFLYLPIVKSGVVRLDCTSISKDVLLDYVVAGEACMVSFSHYNIMDKLLFTAQALTKVEAWLLPKVVVEELLEKDKRFIDYIVNRLSFEFQNILQLYIGLQNDDLDKRLERYLKKYSTKLESNGIKLTHQQIATDLGVSRESISRIMSKKS</sequence>
<dbReference type="InterPro" id="IPR000595">
    <property type="entry name" value="cNMP-bd_dom"/>
</dbReference>
<dbReference type="InterPro" id="IPR018490">
    <property type="entry name" value="cNMP-bd_dom_sf"/>
</dbReference>
<comment type="caution">
    <text evidence="2">The sequence shown here is derived from an EMBL/GenBank/DDBJ whole genome shotgun (WGS) entry which is preliminary data.</text>
</comment>
<protein>
    <submittedName>
        <fullName evidence="2">Crp/Fnr family transcriptional regulator</fullName>
    </submittedName>
</protein>
<dbReference type="Gene3D" id="2.60.120.10">
    <property type="entry name" value="Jelly Rolls"/>
    <property type="match status" value="1"/>
</dbReference>
<dbReference type="EMBL" id="RQSM01000001">
    <property type="protein sequence ID" value="RVU92084.1"/>
    <property type="molecule type" value="Genomic_DNA"/>
</dbReference>
<feature type="domain" description="Cyclic nucleotide-binding" evidence="1">
    <location>
        <begin position="33"/>
        <end position="121"/>
    </location>
</feature>
<accession>A0A437UEM1</accession>
<evidence type="ECO:0000259" key="1">
    <source>
        <dbReference type="Pfam" id="PF00027"/>
    </source>
</evidence>
<dbReference type="SUPFAM" id="SSF51206">
    <property type="entry name" value="cAMP-binding domain-like"/>
    <property type="match status" value="1"/>
</dbReference>
<evidence type="ECO:0000313" key="3">
    <source>
        <dbReference type="Proteomes" id="UP000288951"/>
    </source>
</evidence>
<dbReference type="Proteomes" id="UP000288951">
    <property type="component" value="Unassembled WGS sequence"/>
</dbReference>